<organism evidence="2 3">
    <name type="scientific">Puccinia sorghi</name>
    <dbReference type="NCBI Taxonomy" id="27349"/>
    <lineage>
        <taxon>Eukaryota</taxon>
        <taxon>Fungi</taxon>
        <taxon>Dikarya</taxon>
        <taxon>Basidiomycota</taxon>
        <taxon>Pucciniomycotina</taxon>
        <taxon>Pucciniomycetes</taxon>
        <taxon>Pucciniales</taxon>
        <taxon>Pucciniaceae</taxon>
        <taxon>Puccinia</taxon>
    </lineage>
</organism>
<dbReference type="OrthoDB" id="4456959at2759"/>
<name>A0A0L6UQ33_9BASI</name>
<evidence type="ECO:0000256" key="1">
    <source>
        <dbReference type="ARBA" id="ARBA00023242"/>
    </source>
</evidence>
<sequence length="454" mass="51019">MKIADPTAIERSYESFGFLLGINFTRVLLPLAATVAQEGCIPIEFQCTGSWSALGSNGKGCKESRTSTNRLQCCSPDLRIASPAAFIQQAKLPKIEDQPYKGVLKLKQNLKKNPVKTNHGSVDGLNEICTCNYAKVSSRVVRYMMMVDNVMLAPKLAWLARSQIQNVCAGGHKQISMHFPLDAQQLSAHIMSLEQLLHAVEPKLDLNNLPKPNLSLPSQSSNSQSFFPQFMVSKLSPTLLPPSCTARPSQIRANRWTKDWVSPHHQTTILARIQFNFLGAGTDFETPNLPPWNQGTRYPVDEYLCLWQKNLIPTFPSIGSHYGHQIPRCSLTWPASLSRLRNLQDFTFFTLGTWASSSLMTIAPLCHLQAFALLTITSFGSLQSTTMWIFAEEGQICAQECGPHQEVHCFWNVDPLQDYLRRQAFYQLYEHAQEVRNALLRTALLQEEDFDVGE</sequence>
<evidence type="ECO:0000313" key="2">
    <source>
        <dbReference type="EMBL" id="KNZ49940.1"/>
    </source>
</evidence>
<dbReference type="STRING" id="27349.A0A0L6UQ33"/>
<keyword evidence="3" id="KW-1185">Reference proteome</keyword>
<keyword evidence="1" id="KW-0539">Nucleus</keyword>
<dbReference type="GO" id="GO:0003700">
    <property type="term" value="F:DNA-binding transcription factor activity"/>
    <property type="evidence" value="ECO:0007669"/>
    <property type="project" value="InterPro"/>
</dbReference>
<dbReference type="CDD" id="cd12148">
    <property type="entry name" value="fungal_TF_MHR"/>
    <property type="match status" value="1"/>
</dbReference>
<dbReference type="InterPro" id="IPR050987">
    <property type="entry name" value="AtrR-like"/>
</dbReference>
<evidence type="ECO:0000313" key="3">
    <source>
        <dbReference type="Proteomes" id="UP000037035"/>
    </source>
</evidence>
<dbReference type="PANTHER" id="PTHR46910">
    <property type="entry name" value="TRANSCRIPTION FACTOR PDR1"/>
    <property type="match status" value="1"/>
</dbReference>
<dbReference type="VEuPathDB" id="FungiDB:VP01_4682g1"/>
<protein>
    <submittedName>
        <fullName evidence="2">Uncharacterized protein</fullName>
    </submittedName>
</protein>
<gene>
    <name evidence="2" type="ORF">VP01_4682g1</name>
</gene>
<dbReference type="EMBL" id="LAVV01009815">
    <property type="protein sequence ID" value="KNZ49940.1"/>
    <property type="molecule type" value="Genomic_DNA"/>
</dbReference>
<comment type="caution">
    <text evidence="2">The sequence shown here is derived from an EMBL/GenBank/DDBJ whole genome shotgun (WGS) entry which is preliminary data.</text>
</comment>
<accession>A0A0L6UQ33</accession>
<dbReference type="PANTHER" id="PTHR46910:SF1">
    <property type="entry name" value="MISCELLANEOUS ZN(II)2CYS6 TRANSCRIPTION FACTOR (EUROFUNG)-RELATED"/>
    <property type="match status" value="1"/>
</dbReference>
<dbReference type="Proteomes" id="UP000037035">
    <property type="component" value="Unassembled WGS sequence"/>
</dbReference>
<proteinExistence type="predicted"/>
<dbReference type="AlphaFoldDB" id="A0A0L6UQ33"/>
<reference evidence="2 3" key="1">
    <citation type="submission" date="2015-08" db="EMBL/GenBank/DDBJ databases">
        <title>Next Generation Sequencing and Analysis of the Genome of Puccinia sorghi L Schw, the Causal Agent of Maize Common Rust.</title>
        <authorList>
            <person name="Rochi L."/>
            <person name="Burguener G."/>
            <person name="Darino M."/>
            <person name="Turjanski A."/>
            <person name="Kreff E."/>
            <person name="Dieguez M.J."/>
            <person name="Sacco F."/>
        </authorList>
    </citation>
    <scope>NUCLEOTIDE SEQUENCE [LARGE SCALE GENOMIC DNA]</scope>
    <source>
        <strain evidence="2 3">RO10H11247</strain>
    </source>
</reference>